<comment type="caution">
    <text evidence="1">The sequence shown here is derived from an EMBL/GenBank/DDBJ whole genome shotgun (WGS) entry which is preliminary data.</text>
</comment>
<dbReference type="Proteomes" id="UP001367508">
    <property type="component" value="Unassembled WGS sequence"/>
</dbReference>
<proteinExistence type="predicted"/>
<evidence type="ECO:0000313" key="2">
    <source>
        <dbReference type="Proteomes" id="UP001367508"/>
    </source>
</evidence>
<protein>
    <submittedName>
        <fullName evidence="1">Uncharacterized protein</fullName>
    </submittedName>
</protein>
<name>A0AAN9R9K7_CANGL</name>
<gene>
    <name evidence="1" type="ORF">VNO77_00727</name>
</gene>
<accession>A0AAN9R9K7</accession>
<dbReference type="Gene3D" id="2.40.50.140">
    <property type="entry name" value="Nucleic acid-binding proteins"/>
    <property type="match status" value="1"/>
</dbReference>
<keyword evidence="2" id="KW-1185">Reference proteome</keyword>
<evidence type="ECO:0000313" key="1">
    <source>
        <dbReference type="EMBL" id="KAK7358788.1"/>
    </source>
</evidence>
<reference evidence="1 2" key="1">
    <citation type="submission" date="2024-01" db="EMBL/GenBank/DDBJ databases">
        <title>The genomes of 5 underutilized Papilionoideae crops provide insights into root nodulation and disease resistanc.</title>
        <authorList>
            <person name="Jiang F."/>
        </authorList>
    </citation>
    <scope>NUCLEOTIDE SEQUENCE [LARGE SCALE GENOMIC DNA]</scope>
    <source>
        <strain evidence="1">LVBAO_FW01</strain>
        <tissue evidence="1">Leaves</tissue>
    </source>
</reference>
<dbReference type="AlphaFoldDB" id="A0AAN9R9K7"/>
<sequence length="145" mass="16724">MSWDASCHKYRNNVYARCITVRKQKRYVEFVFYLFFPGCMITDVVLSLDHAHDLGEVYDADADAHDLGNDAKTPYADGGSYVIDHVVEKYEMKEADVNGKRTKLIDFVIEDLQSNRLECILWGVYADQIEQFFNMSTTPHSVIII</sequence>
<organism evidence="1 2">
    <name type="scientific">Canavalia gladiata</name>
    <name type="common">Sword bean</name>
    <name type="synonym">Dolichos gladiatus</name>
    <dbReference type="NCBI Taxonomy" id="3824"/>
    <lineage>
        <taxon>Eukaryota</taxon>
        <taxon>Viridiplantae</taxon>
        <taxon>Streptophyta</taxon>
        <taxon>Embryophyta</taxon>
        <taxon>Tracheophyta</taxon>
        <taxon>Spermatophyta</taxon>
        <taxon>Magnoliopsida</taxon>
        <taxon>eudicotyledons</taxon>
        <taxon>Gunneridae</taxon>
        <taxon>Pentapetalae</taxon>
        <taxon>rosids</taxon>
        <taxon>fabids</taxon>
        <taxon>Fabales</taxon>
        <taxon>Fabaceae</taxon>
        <taxon>Papilionoideae</taxon>
        <taxon>50 kb inversion clade</taxon>
        <taxon>NPAAA clade</taxon>
        <taxon>indigoferoid/millettioid clade</taxon>
        <taxon>Phaseoleae</taxon>
        <taxon>Canavalia</taxon>
    </lineage>
</organism>
<dbReference type="EMBL" id="JAYMYQ010000001">
    <property type="protein sequence ID" value="KAK7358788.1"/>
    <property type="molecule type" value="Genomic_DNA"/>
</dbReference>
<dbReference type="InterPro" id="IPR012340">
    <property type="entry name" value="NA-bd_OB-fold"/>
</dbReference>